<keyword evidence="2" id="KW-1185">Reference proteome</keyword>
<dbReference type="Proteomes" id="UP001359559">
    <property type="component" value="Unassembled WGS sequence"/>
</dbReference>
<evidence type="ECO:0000313" key="2">
    <source>
        <dbReference type="Proteomes" id="UP001359559"/>
    </source>
</evidence>
<dbReference type="AlphaFoldDB" id="A0AAN9K4W2"/>
<proteinExistence type="predicted"/>
<gene>
    <name evidence="1" type="ORF">RJT34_07036</name>
</gene>
<protein>
    <submittedName>
        <fullName evidence="1">Uncharacterized protein</fullName>
    </submittedName>
</protein>
<comment type="caution">
    <text evidence="1">The sequence shown here is derived from an EMBL/GenBank/DDBJ whole genome shotgun (WGS) entry which is preliminary data.</text>
</comment>
<name>A0AAN9K4W2_CLITE</name>
<accession>A0AAN9K4W2</accession>
<sequence>MARKGQRGFIYFKGLPYTISYEGENLVIIIFDEKAIEGNLHCHLANMRCRISCSNKTFDFVYPSRL</sequence>
<organism evidence="1 2">
    <name type="scientific">Clitoria ternatea</name>
    <name type="common">Butterfly pea</name>
    <dbReference type="NCBI Taxonomy" id="43366"/>
    <lineage>
        <taxon>Eukaryota</taxon>
        <taxon>Viridiplantae</taxon>
        <taxon>Streptophyta</taxon>
        <taxon>Embryophyta</taxon>
        <taxon>Tracheophyta</taxon>
        <taxon>Spermatophyta</taxon>
        <taxon>Magnoliopsida</taxon>
        <taxon>eudicotyledons</taxon>
        <taxon>Gunneridae</taxon>
        <taxon>Pentapetalae</taxon>
        <taxon>rosids</taxon>
        <taxon>fabids</taxon>
        <taxon>Fabales</taxon>
        <taxon>Fabaceae</taxon>
        <taxon>Papilionoideae</taxon>
        <taxon>50 kb inversion clade</taxon>
        <taxon>NPAAA clade</taxon>
        <taxon>indigoferoid/millettioid clade</taxon>
        <taxon>Phaseoleae</taxon>
        <taxon>Clitoria</taxon>
    </lineage>
</organism>
<dbReference type="EMBL" id="JAYKXN010000002">
    <property type="protein sequence ID" value="KAK7309913.1"/>
    <property type="molecule type" value="Genomic_DNA"/>
</dbReference>
<reference evidence="1 2" key="1">
    <citation type="submission" date="2024-01" db="EMBL/GenBank/DDBJ databases">
        <title>The genomes of 5 underutilized Papilionoideae crops provide insights into root nodulation and disease resistance.</title>
        <authorList>
            <person name="Yuan L."/>
        </authorList>
    </citation>
    <scope>NUCLEOTIDE SEQUENCE [LARGE SCALE GENOMIC DNA]</scope>
    <source>
        <strain evidence="1">LY-2023</strain>
        <tissue evidence="1">Leaf</tissue>
    </source>
</reference>
<evidence type="ECO:0000313" key="1">
    <source>
        <dbReference type="EMBL" id="KAK7309913.1"/>
    </source>
</evidence>